<organism evidence="2 3">
    <name type="scientific">Cryptotermes secundus</name>
    <dbReference type="NCBI Taxonomy" id="105785"/>
    <lineage>
        <taxon>Eukaryota</taxon>
        <taxon>Metazoa</taxon>
        <taxon>Ecdysozoa</taxon>
        <taxon>Arthropoda</taxon>
        <taxon>Hexapoda</taxon>
        <taxon>Insecta</taxon>
        <taxon>Pterygota</taxon>
        <taxon>Neoptera</taxon>
        <taxon>Polyneoptera</taxon>
        <taxon>Dictyoptera</taxon>
        <taxon>Blattodea</taxon>
        <taxon>Blattoidea</taxon>
        <taxon>Termitoidae</taxon>
        <taxon>Kalotermitidae</taxon>
        <taxon>Cryptotermitinae</taxon>
        <taxon>Cryptotermes</taxon>
    </lineage>
</organism>
<dbReference type="AlphaFoldDB" id="A0A2J7RPB1"/>
<accession>A0A2J7RPB1</accession>
<proteinExistence type="predicted"/>
<comment type="caution">
    <text evidence="2">The sequence shown here is derived from an EMBL/GenBank/DDBJ whole genome shotgun (WGS) entry which is preliminary data.</text>
</comment>
<reference evidence="2 3" key="1">
    <citation type="submission" date="2017-12" db="EMBL/GenBank/DDBJ databases">
        <title>Hemimetabolous genomes reveal molecular basis of termite eusociality.</title>
        <authorList>
            <person name="Harrison M.C."/>
            <person name="Jongepier E."/>
            <person name="Robertson H.M."/>
            <person name="Arning N."/>
            <person name="Bitard-Feildel T."/>
            <person name="Chao H."/>
            <person name="Childers C.P."/>
            <person name="Dinh H."/>
            <person name="Doddapaneni H."/>
            <person name="Dugan S."/>
            <person name="Gowin J."/>
            <person name="Greiner C."/>
            <person name="Han Y."/>
            <person name="Hu H."/>
            <person name="Hughes D.S.T."/>
            <person name="Huylmans A.-K."/>
            <person name="Kemena C."/>
            <person name="Kremer L.P.M."/>
            <person name="Lee S.L."/>
            <person name="Lopez-Ezquerra A."/>
            <person name="Mallet L."/>
            <person name="Monroy-Kuhn J.M."/>
            <person name="Moser A."/>
            <person name="Murali S.C."/>
            <person name="Muzny D.M."/>
            <person name="Otani S."/>
            <person name="Piulachs M.-D."/>
            <person name="Poelchau M."/>
            <person name="Qu J."/>
            <person name="Schaub F."/>
            <person name="Wada-Katsumata A."/>
            <person name="Worley K.C."/>
            <person name="Xie Q."/>
            <person name="Ylla G."/>
            <person name="Poulsen M."/>
            <person name="Gibbs R.A."/>
            <person name="Schal C."/>
            <person name="Richards S."/>
            <person name="Belles X."/>
            <person name="Korb J."/>
            <person name="Bornberg-Bauer E."/>
        </authorList>
    </citation>
    <scope>NUCLEOTIDE SEQUENCE [LARGE SCALE GENOMIC DNA]</scope>
    <source>
        <tissue evidence="2">Whole body</tissue>
    </source>
</reference>
<keyword evidence="3" id="KW-1185">Reference proteome</keyword>
<evidence type="ECO:0000256" key="1">
    <source>
        <dbReference type="SAM" id="MobiDB-lite"/>
    </source>
</evidence>
<evidence type="ECO:0000313" key="2">
    <source>
        <dbReference type="EMBL" id="PNF42676.1"/>
    </source>
</evidence>
<dbReference type="OrthoDB" id="6614499at2759"/>
<dbReference type="Proteomes" id="UP000235965">
    <property type="component" value="Unassembled WGS sequence"/>
</dbReference>
<protein>
    <submittedName>
        <fullName evidence="2">Uncharacterized protein</fullName>
    </submittedName>
</protein>
<sequence length="451" mass="51247">MTVFQQDKGDSPVLKAASSLKKRDKYFAAPRMLRKSEAIESFSFSIPEHAPDVVPSRKKSLTHAFASTEAMTVSGVTFREKRRPITRSYKNNFPCTDLAESSDENYSDFYSSGNVCATSGGNEHHTTTTSTETTCWAQHTSADESSTKCNLNETFEIKNETIKSDNRFSLEASQQDFQPDKLYNSTRKKRITVSPLRMQGHSRTSTPKDDKENEISDSESMSTTFEIPCPSKDKFCSSNIENIKSGRRKRSFSCPQERIDEEGHSKAVFFSPVGKLVAPSESQLHPKRGTPLKGTKIPTFVKKMPDFTNIHKKVFEKMESVVDCHQRKLERAKMLFSPKAVKDVQPVMVFSAQSSTAKQMLSRNPMTQRNELPANQVIRNIPQKAAAERNIFQHPQPHKGRVIQHNDIKRMVANKLPLQKSRGVREESRTVIRGVRLNRRFELQMAHRKLN</sequence>
<gene>
    <name evidence="2" type="ORF">B7P43_G14274</name>
</gene>
<dbReference type="EMBL" id="NEVH01001362">
    <property type="protein sequence ID" value="PNF42676.1"/>
    <property type="molecule type" value="Genomic_DNA"/>
</dbReference>
<name>A0A2J7RPB1_9NEOP</name>
<feature type="region of interest" description="Disordered" evidence="1">
    <location>
        <begin position="193"/>
        <end position="224"/>
    </location>
</feature>
<evidence type="ECO:0000313" key="3">
    <source>
        <dbReference type="Proteomes" id="UP000235965"/>
    </source>
</evidence>